<keyword evidence="5 6" id="KW-0472">Membrane</keyword>
<evidence type="ECO:0000256" key="6">
    <source>
        <dbReference type="SAM" id="Phobius"/>
    </source>
</evidence>
<dbReference type="InterPro" id="IPR000791">
    <property type="entry name" value="Gpr1/Fun34/SatP-like"/>
</dbReference>
<feature type="transmembrane region" description="Helical" evidence="6">
    <location>
        <begin position="200"/>
        <end position="220"/>
    </location>
</feature>
<keyword evidence="8" id="KW-1185">Reference proteome</keyword>
<gene>
    <name evidence="7" type="ORF">CCHR01_05390</name>
</gene>
<dbReference type="PANTHER" id="PTHR31123">
    <property type="entry name" value="ACCUMULATION OF DYADS PROTEIN 2-RELATED"/>
    <property type="match status" value="1"/>
</dbReference>
<dbReference type="Pfam" id="PF01184">
    <property type="entry name" value="Gpr1_Fun34_YaaH"/>
    <property type="match status" value="1"/>
</dbReference>
<feature type="transmembrane region" description="Helical" evidence="6">
    <location>
        <begin position="166"/>
        <end position="188"/>
    </location>
</feature>
<evidence type="ECO:0000313" key="7">
    <source>
        <dbReference type="EMBL" id="KAK1851957.1"/>
    </source>
</evidence>
<dbReference type="Proteomes" id="UP001243330">
    <property type="component" value="Unassembled WGS sequence"/>
</dbReference>
<name>A0AAD9ELK6_9PEZI</name>
<dbReference type="GO" id="GO:0005886">
    <property type="term" value="C:plasma membrane"/>
    <property type="evidence" value="ECO:0007669"/>
    <property type="project" value="TreeGrafter"/>
</dbReference>
<accession>A0AAD9ELK6</accession>
<evidence type="ECO:0000256" key="3">
    <source>
        <dbReference type="ARBA" id="ARBA00022692"/>
    </source>
</evidence>
<feature type="transmembrane region" description="Helical" evidence="6">
    <location>
        <begin position="73"/>
        <end position="93"/>
    </location>
</feature>
<comment type="similarity">
    <text evidence="2">Belongs to the acetate uptake transporter (AceTr) (TC 2.A.96) family.</text>
</comment>
<comment type="caution">
    <text evidence="7">The sequence shown here is derived from an EMBL/GenBank/DDBJ whole genome shotgun (WGS) entry which is preliminary data.</text>
</comment>
<feature type="transmembrane region" description="Helical" evidence="6">
    <location>
        <begin position="126"/>
        <end position="146"/>
    </location>
</feature>
<evidence type="ECO:0000256" key="2">
    <source>
        <dbReference type="ARBA" id="ARBA00005587"/>
    </source>
</evidence>
<feature type="transmembrane region" description="Helical" evidence="6">
    <location>
        <begin position="99"/>
        <end position="119"/>
    </location>
</feature>
<protein>
    <submittedName>
        <fullName evidence="7">Gpr1 family protein</fullName>
    </submittedName>
</protein>
<evidence type="ECO:0000256" key="4">
    <source>
        <dbReference type="ARBA" id="ARBA00022989"/>
    </source>
</evidence>
<dbReference type="EMBL" id="JAQOWY010000085">
    <property type="protein sequence ID" value="KAK1851957.1"/>
    <property type="molecule type" value="Genomic_DNA"/>
</dbReference>
<keyword evidence="3 6" id="KW-0812">Transmembrane</keyword>
<evidence type="ECO:0000256" key="5">
    <source>
        <dbReference type="ARBA" id="ARBA00023136"/>
    </source>
</evidence>
<dbReference type="PANTHER" id="PTHR31123:SF7">
    <property type="entry name" value="MARVEL DOMAIN-CONTAINING PROTEIN"/>
    <property type="match status" value="1"/>
</dbReference>
<comment type="subcellular location">
    <subcellularLocation>
        <location evidence="1">Membrane</location>
        <topology evidence="1">Multi-pass membrane protein</topology>
    </subcellularLocation>
</comment>
<dbReference type="InterPro" id="IPR051633">
    <property type="entry name" value="AceTr"/>
</dbReference>
<reference evidence="7" key="1">
    <citation type="submission" date="2023-01" db="EMBL/GenBank/DDBJ databases">
        <title>Colletotrichum chrysophilum M932 genome sequence.</title>
        <authorList>
            <person name="Baroncelli R."/>
        </authorList>
    </citation>
    <scope>NUCLEOTIDE SEQUENCE</scope>
    <source>
        <strain evidence="7">M932</strain>
    </source>
</reference>
<evidence type="ECO:0000256" key="1">
    <source>
        <dbReference type="ARBA" id="ARBA00004141"/>
    </source>
</evidence>
<evidence type="ECO:0000313" key="8">
    <source>
        <dbReference type="Proteomes" id="UP001243330"/>
    </source>
</evidence>
<sequence length="254" mass="27620">MSSGTESDLEACNAKVYSKLQFANPVRSNLQSTYFQRLTKTAWQGPFGYGAFSTTLMTLSLSMMGIRNVENQTVFIANLCFLAGIGLLISAQWEMLRGNMFAYTTLIAFGEFTTCRVLMLLLRTKAFYYGGFGFLLIPFVGIVDGYGGKTAEYLNAFGFYLAGDNIANVIVYGALELSYIFNCAANFAFADGHTSSGKSLTKVAGSFGFIAALAGFYAMASGFCGDVLPFEIPLGDLSRLFARSKLRGTRRKAT</sequence>
<proteinExistence type="inferred from homology"/>
<dbReference type="GO" id="GO:0015123">
    <property type="term" value="F:acetate transmembrane transporter activity"/>
    <property type="evidence" value="ECO:0007669"/>
    <property type="project" value="TreeGrafter"/>
</dbReference>
<keyword evidence="4 6" id="KW-1133">Transmembrane helix</keyword>
<feature type="transmembrane region" description="Helical" evidence="6">
    <location>
        <begin position="47"/>
        <end position="66"/>
    </location>
</feature>
<organism evidence="7 8">
    <name type="scientific">Colletotrichum chrysophilum</name>
    <dbReference type="NCBI Taxonomy" id="1836956"/>
    <lineage>
        <taxon>Eukaryota</taxon>
        <taxon>Fungi</taxon>
        <taxon>Dikarya</taxon>
        <taxon>Ascomycota</taxon>
        <taxon>Pezizomycotina</taxon>
        <taxon>Sordariomycetes</taxon>
        <taxon>Hypocreomycetidae</taxon>
        <taxon>Glomerellales</taxon>
        <taxon>Glomerellaceae</taxon>
        <taxon>Colletotrichum</taxon>
        <taxon>Colletotrichum gloeosporioides species complex</taxon>
    </lineage>
</organism>
<dbReference type="AlphaFoldDB" id="A0AAD9ELK6"/>